<dbReference type="NCBIfam" id="TIGR03666">
    <property type="entry name" value="Rv2061_F420"/>
    <property type="match status" value="1"/>
</dbReference>
<evidence type="ECO:0000259" key="2">
    <source>
        <dbReference type="Pfam" id="PF01243"/>
    </source>
</evidence>
<dbReference type="PANTHER" id="PTHR35176:SF11">
    <property type="entry name" value="PYRIDOXAMINE 5'-PHOSPHATE OXIDASE FAMILY PROTEIN"/>
    <property type="match status" value="1"/>
</dbReference>
<dbReference type="Proteomes" id="UP000054837">
    <property type="component" value="Unassembled WGS sequence"/>
</dbReference>
<dbReference type="GO" id="GO:0005829">
    <property type="term" value="C:cytosol"/>
    <property type="evidence" value="ECO:0007669"/>
    <property type="project" value="TreeGrafter"/>
</dbReference>
<keyword evidence="4" id="KW-1185">Reference proteome</keyword>
<reference evidence="3 4" key="1">
    <citation type="submission" date="2015-12" db="EMBL/GenBank/DDBJ databases">
        <title>Serinicoccus chungangenesis strain CD08_5 genome sequencing and assembly.</title>
        <authorList>
            <person name="Chander A.M."/>
            <person name="Kaur G."/>
            <person name="Nair G.R."/>
            <person name="Dhawan D.K."/>
            <person name="Kochhar R.K."/>
            <person name="Mayilraj S."/>
            <person name="Bhadada S.K."/>
        </authorList>
    </citation>
    <scope>NUCLEOTIDE SEQUENCE [LARGE SCALE GENOMIC DNA]</scope>
    <source>
        <strain evidence="3 4">CD08_5</strain>
    </source>
</reference>
<dbReference type="RefSeq" id="WP_058890438.1">
    <property type="nucleotide sequence ID" value="NZ_LQBL01000008.1"/>
</dbReference>
<dbReference type="EMBL" id="LQBL01000008">
    <property type="protein sequence ID" value="KUG57152.1"/>
    <property type="molecule type" value="Genomic_DNA"/>
</dbReference>
<sequence length="141" mass="15526">MTTPQVQRLGAEEFILVTTFRRSGEGVPTPVWVVPLRDGDRIGFYTTMGTGKTKRMRHTPRVLVQPCSRTGTPTPGTVPVQATAEMVQAGPEFEEVQAAVRAKYGWQARVFRVLGTLAGRRKKLSYGDVVVLVRPEEDVAA</sequence>
<dbReference type="InterPro" id="IPR052019">
    <property type="entry name" value="F420H2_bilvrd_red/Heme_oxyg"/>
</dbReference>
<dbReference type="SUPFAM" id="SSF50475">
    <property type="entry name" value="FMN-binding split barrel"/>
    <property type="match status" value="1"/>
</dbReference>
<dbReference type="GO" id="GO:0070967">
    <property type="term" value="F:coenzyme F420 binding"/>
    <property type="evidence" value="ECO:0007669"/>
    <property type="project" value="TreeGrafter"/>
</dbReference>
<dbReference type="STRING" id="767452.AVL62_15300"/>
<evidence type="ECO:0000313" key="3">
    <source>
        <dbReference type="EMBL" id="KUG57152.1"/>
    </source>
</evidence>
<protein>
    <submittedName>
        <fullName evidence="3">F420-dependent oxidoreductase</fullName>
    </submittedName>
</protein>
<dbReference type="Pfam" id="PF01243">
    <property type="entry name" value="PNPOx_N"/>
    <property type="match status" value="1"/>
</dbReference>
<name>A0A0W8IBQ7_9MICO</name>
<evidence type="ECO:0000313" key="4">
    <source>
        <dbReference type="Proteomes" id="UP000054837"/>
    </source>
</evidence>
<dbReference type="GO" id="GO:0016627">
    <property type="term" value="F:oxidoreductase activity, acting on the CH-CH group of donors"/>
    <property type="evidence" value="ECO:0007669"/>
    <property type="project" value="TreeGrafter"/>
</dbReference>
<comment type="caution">
    <text evidence="3">The sequence shown here is derived from an EMBL/GenBank/DDBJ whole genome shotgun (WGS) entry which is preliminary data.</text>
</comment>
<dbReference type="InterPro" id="IPR011576">
    <property type="entry name" value="Pyridox_Oxase_N"/>
</dbReference>
<accession>A0A0W8IBQ7</accession>
<feature type="domain" description="Pyridoxamine 5'-phosphate oxidase N-terminal" evidence="2">
    <location>
        <begin position="9"/>
        <end position="108"/>
    </location>
</feature>
<dbReference type="Gene3D" id="2.30.110.10">
    <property type="entry name" value="Electron Transport, Fmn-binding Protein, Chain A"/>
    <property type="match status" value="1"/>
</dbReference>
<dbReference type="AlphaFoldDB" id="A0A0W8IBQ7"/>
<gene>
    <name evidence="3" type="ORF">AVL62_15300</name>
</gene>
<dbReference type="InterPro" id="IPR012349">
    <property type="entry name" value="Split_barrel_FMN-bd"/>
</dbReference>
<dbReference type="InterPro" id="IPR019965">
    <property type="entry name" value="PPOX_F420-dep_Rv2061_put"/>
</dbReference>
<dbReference type="PANTHER" id="PTHR35176">
    <property type="entry name" value="HEME OXYGENASE HI_0854-RELATED"/>
    <property type="match status" value="1"/>
</dbReference>
<proteinExistence type="predicted"/>
<evidence type="ECO:0000256" key="1">
    <source>
        <dbReference type="ARBA" id="ARBA00023002"/>
    </source>
</evidence>
<keyword evidence="1" id="KW-0560">Oxidoreductase</keyword>
<organism evidence="3 4">
    <name type="scientific">Serinicoccus chungangensis</name>
    <dbReference type="NCBI Taxonomy" id="767452"/>
    <lineage>
        <taxon>Bacteria</taxon>
        <taxon>Bacillati</taxon>
        <taxon>Actinomycetota</taxon>
        <taxon>Actinomycetes</taxon>
        <taxon>Micrococcales</taxon>
        <taxon>Ornithinimicrobiaceae</taxon>
        <taxon>Serinicoccus</taxon>
    </lineage>
</organism>
<dbReference type="OrthoDB" id="5738083at2"/>